<evidence type="ECO:0000313" key="15">
    <source>
        <dbReference type="EMBL" id="GCE10398.1"/>
    </source>
</evidence>
<feature type="transmembrane region" description="Helical" evidence="13">
    <location>
        <begin position="7"/>
        <end position="24"/>
    </location>
</feature>
<evidence type="ECO:0000259" key="14">
    <source>
        <dbReference type="Pfam" id="PF02163"/>
    </source>
</evidence>
<evidence type="ECO:0000256" key="12">
    <source>
        <dbReference type="ARBA" id="ARBA00023136"/>
    </source>
</evidence>
<sequence length="241" mass="26676">MRTGINVVVALMIIVSFFMAIPLHEWAHAQMAAWLGDRTPRLEGRQTLNPRVHIDPVGTLLCVVLAFQSLSGMGWGKPVKPDPWKMKVGANTGVLIVACAGPIFSLVVGLVTAGLARLFAPVFILHDNFFFERVLQFLIVFACVNIGIALLNLLPFHPLDGYQIVHALLPSKQAVQFARSAVYGPFIILILFFIVPFIASLVGLGWFPLFNLAYYIQWVSINVVAMMFGLPFQTIANFYGF</sequence>
<feature type="transmembrane region" description="Helical" evidence="13">
    <location>
        <begin position="88"/>
        <end position="114"/>
    </location>
</feature>
<dbReference type="EMBL" id="BIFR01000001">
    <property type="protein sequence ID" value="GCE10398.1"/>
    <property type="molecule type" value="Genomic_DNA"/>
</dbReference>
<keyword evidence="7" id="KW-0479">Metal-binding</keyword>
<evidence type="ECO:0000256" key="2">
    <source>
        <dbReference type="ARBA" id="ARBA00004651"/>
    </source>
</evidence>
<proteinExistence type="inferred from homology"/>
<gene>
    <name evidence="15" type="ORF">KTT_02570</name>
</gene>
<keyword evidence="5" id="KW-0645">Protease</keyword>
<dbReference type="InterPro" id="IPR052348">
    <property type="entry name" value="Metallopeptidase_M50B"/>
</dbReference>
<dbReference type="RefSeq" id="WP_126578005.1">
    <property type="nucleotide sequence ID" value="NZ_BIFR01000001.1"/>
</dbReference>
<comment type="subcellular location">
    <subcellularLocation>
        <location evidence="2">Cell membrane</location>
        <topology evidence="2">Multi-pass membrane protein</topology>
    </subcellularLocation>
</comment>
<evidence type="ECO:0000256" key="5">
    <source>
        <dbReference type="ARBA" id="ARBA00022670"/>
    </source>
</evidence>
<dbReference type="GO" id="GO:0046872">
    <property type="term" value="F:metal ion binding"/>
    <property type="evidence" value="ECO:0007669"/>
    <property type="project" value="UniProtKB-KW"/>
</dbReference>
<dbReference type="InterPro" id="IPR044537">
    <property type="entry name" value="Rip2-like"/>
</dbReference>
<accession>A0A401ZTZ5</accession>
<reference evidence="16" key="1">
    <citation type="submission" date="2018-12" db="EMBL/GenBank/DDBJ databases">
        <title>Tengunoibacter tsumagoiensis gen. nov., sp. nov., Dictyobacter kobayashii sp. nov., D. alpinus sp. nov., and D. joshuensis sp. nov. and description of Dictyobacteraceae fam. nov. within the order Ktedonobacterales isolated from Tengu-no-mugimeshi.</title>
        <authorList>
            <person name="Wang C.M."/>
            <person name="Zheng Y."/>
            <person name="Sakai Y."/>
            <person name="Toyoda A."/>
            <person name="Minakuchi Y."/>
            <person name="Abe K."/>
            <person name="Yokota A."/>
            <person name="Yabe S."/>
        </authorList>
    </citation>
    <scope>NUCLEOTIDE SEQUENCE [LARGE SCALE GENOMIC DNA]</scope>
    <source>
        <strain evidence="16">Uno3</strain>
    </source>
</reference>
<dbReference type="GO" id="GO:0006508">
    <property type="term" value="P:proteolysis"/>
    <property type="evidence" value="ECO:0007669"/>
    <property type="project" value="UniProtKB-KW"/>
</dbReference>
<keyword evidence="9" id="KW-0862">Zinc</keyword>
<evidence type="ECO:0000256" key="10">
    <source>
        <dbReference type="ARBA" id="ARBA00022989"/>
    </source>
</evidence>
<dbReference type="Pfam" id="PF02163">
    <property type="entry name" value="Peptidase_M50"/>
    <property type="match status" value="1"/>
</dbReference>
<comment type="cofactor">
    <cofactor evidence="1">
        <name>Zn(2+)</name>
        <dbReference type="ChEBI" id="CHEBI:29105"/>
    </cofactor>
</comment>
<dbReference type="InterPro" id="IPR008915">
    <property type="entry name" value="Peptidase_M50"/>
</dbReference>
<keyword evidence="4" id="KW-1003">Cell membrane</keyword>
<dbReference type="PANTHER" id="PTHR35864:SF1">
    <property type="entry name" value="ZINC METALLOPROTEASE YWHC-RELATED"/>
    <property type="match status" value="1"/>
</dbReference>
<keyword evidence="11" id="KW-0482">Metalloprotease</keyword>
<evidence type="ECO:0000256" key="8">
    <source>
        <dbReference type="ARBA" id="ARBA00022801"/>
    </source>
</evidence>
<name>A0A401ZTZ5_9CHLR</name>
<keyword evidence="6 13" id="KW-0812">Transmembrane</keyword>
<keyword evidence="8" id="KW-0378">Hydrolase</keyword>
<evidence type="ECO:0000256" key="9">
    <source>
        <dbReference type="ARBA" id="ARBA00022833"/>
    </source>
</evidence>
<feature type="transmembrane region" description="Helical" evidence="13">
    <location>
        <begin position="186"/>
        <end position="209"/>
    </location>
</feature>
<dbReference type="OrthoDB" id="9800627at2"/>
<organism evidence="15 16">
    <name type="scientific">Tengunoibacter tsumagoiensis</name>
    <dbReference type="NCBI Taxonomy" id="2014871"/>
    <lineage>
        <taxon>Bacteria</taxon>
        <taxon>Bacillati</taxon>
        <taxon>Chloroflexota</taxon>
        <taxon>Ktedonobacteria</taxon>
        <taxon>Ktedonobacterales</taxon>
        <taxon>Dictyobacteraceae</taxon>
        <taxon>Tengunoibacter</taxon>
    </lineage>
</organism>
<comment type="caution">
    <text evidence="15">The sequence shown here is derived from an EMBL/GenBank/DDBJ whole genome shotgun (WGS) entry which is preliminary data.</text>
</comment>
<dbReference type="AlphaFoldDB" id="A0A401ZTZ5"/>
<feature type="domain" description="Peptidase M50" evidence="14">
    <location>
        <begin position="118"/>
        <end position="189"/>
    </location>
</feature>
<keyword evidence="10 13" id="KW-1133">Transmembrane helix</keyword>
<evidence type="ECO:0000256" key="6">
    <source>
        <dbReference type="ARBA" id="ARBA00022692"/>
    </source>
</evidence>
<protein>
    <submittedName>
        <fullName evidence="15">Peptidase</fullName>
    </submittedName>
</protein>
<evidence type="ECO:0000256" key="1">
    <source>
        <dbReference type="ARBA" id="ARBA00001947"/>
    </source>
</evidence>
<evidence type="ECO:0000313" key="16">
    <source>
        <dbReference type="Proteomes" id="UP000287352"/>
    </source>
</evidence>
<feature type="transmembrane region" description="Helical" evidence="13">
    <location>
        <begin position="57"/>
        <end position="76"/>
    </location>
</feature>
<evidence type="ECO:0000256" key="11">
    <source>
        <dbReference type="ARBA" id="ARBA00023049"/>
    </source>
</evidence>
<dbReference type="CDD" id="cd06158">
    <property type="entry name" value="S2P-M50_like_1"/>
    <property type="match status" value="1"/>
</dbReference>
<dbReference type="GO" id="GO:0008237">
    <property type="term" value="F:metallopeptidase activity"/>
    <property type="evidence" value="ECO:0007669"/>
    <property type="project" value="UniProtKB-KW"/>
</dbReference>
<dbReference type="GO" id="GO:0005886">
    <property type="term" value="C:plasma membrane"/>
    <property type="evidence" value="ECO:0007669"/>
    <property type="project" value="UniProtKB-SubCell"/>
</dbReference>
<dbReference type="Proteomes" id="UP000287352">
    <property type="component" value="Unassembled WGS sequence"/>
</dbReference>
<keyword evidence="12 13" id="KW-0472">Membrane</keyword>
<keyword evidence="16" id="KW-1185">Reference proteome</keyword>
<evidence type="ECO:0000256" key="13">
    <source>
        <dbReference type="SAM" id="Phobius"/>
    </source>
</evidence>
<evidence type="ECO:0000256" key="4">
    <source>
        <dbReference type="ARBA" id="ARBA00022475"/>
    </source>
</evidence>
<evidence type="ECO:0000256" key="7">
    <source>
        <dbReference type="ARBA" id="ARBA00022723"/>
    </source>
</evidence>
<comment type="similarity">
    <text evidence="3">Belongs to the peptidase M50B family.</text>
</comment>
<feature type="transmembrane region" description="Helical" evidence="13">
    <location>
        <begin position="215"/>
        <end position="239"/>
    </location>
</feature>
<evidence type="ECO:0000256" key="3">
    <source>
        <dbReference type="ARBA" id="ARBA00007931"/>
    </source>
</evidence>
<feature type="transmembrane region" description="Helical" evidence="13">
    <location>
        <begin position="134"/>
        <end position="154"/>
    </location>
</feature>
<dbReference type="PANTHER" id="PTHR35864">
    <property type="entry name" value="ZINC METALLOPROTEASE MJ0611-RELATED"/>
    <property type="match status" value="1"/>
</dbReference>